<dbReference type="InterPro" id="IPR017850">
    <property type="entry name" value="Alkaline_phosphatase_core_sf"/>
</dbReference>
<accession>A0ABS1KWG2</accession>
<dbReference type="EMBL" id="JAERRB010000008">
    <property type="protein sequence ID" value="MBL0743800.1"/>
    <property type="molecule type" value="Genomic_DNA"/>
</dbReference>
<evidence type="ECO:0000313" key="3">
    <source>
        <dbReference type="Proteomes" id="UP000613030"/>
    </source>
</evidence>
<keyword evidence="3" id="KW-1185">Reference proteome</keyword>
<reference evidence="2 3" key="1">
    <citation type="submission" date="2021-01" db="EMBL/GenBank/DDBJ databases">
        <title>Chryseolinea sp. Jin1 Genome sequencing and assembly.</title>
        <authorList>
            <person name="Kim I."/>
        </authorList>
    </citation>
    <scope>NUCLEOTIDE SEQUENCE [LARGE SCALE GENOMIC DNA]</scope>
    <source>
        <strain evidence="2 3">Jin1</strain>
    </source>
</reference>
<dbReference type="Pfam" id="PF07394">
    <property type="entry name" value="DUF1501"/>
    <property type="match status" value="1"/>
</dbReference>
<dbReference type="Pfam" id="PF18962">
    <property type="entry name" value="Por_Secre_tail"/>
    <property type="match status" value="1"/>
</dbReference>
<feature type="domain" description="Secretion system C-terminal sorting" evidence="1">
    <location>
        <begin position="490"/>
        <end position="566"/>
    </location>
</feature>
<dbReference type="NCBIfam" id="TIGR04183">
    <property type="entry name" value="Por_Secre_tail"/>
    <property type="match status" value="1"/>
</dbReference>
<dbReference type="InterPro" id="IPR026444">
    <property type="entry name" value="Secre_tail"/>
</dbReference>
<comment type="caution">
    <text evidence="2">The sequence shown here is derived from an EMBL/GenBank/DDBJ whole genome shotgun (WGS) entry which is preliminary data.</text>
</comment>
<organism evidence="2 3">
    <name type="scientific">Chryseolinea lacunae</name>
    <dbReference type="NCBI Taxonomy" id="2801331"/>
    <lineage>
        <taxon>Bacteria</taxon>
        <taxon>Pseudomonadati</taxon>
        <taxon>Bacteroidota</taxon>
        <taxon>Cytophagia</taxon>
        <taxon>Cytophagales</taxon>
        <taxon>Fulvivirgaceae</taxon>
        <taxon>Chryseolinea</taxon>
    </lineage>
</organism>
<gene>
    <name evidence="2" type="ORF">JI741_21395</name>
</gene>
<name>A0ABS1KWG2_9BACT</name>
<dbReference type="RefSeq" id="WP_202013277.1">
    <property type="nucleotide sequence ID" value="NZ_JAERRB010000008.1"/>
</dbReference>
<evidence type="ECO:0000259" key="1">
    <source>
        <dbReference type="Pfam" id="PF18962"/>
    </source>
</evidence>
<protein>
    <submittedName>
        <fullName evidence="2">DUF1501 domain-containing protein</fullName>
    </submittedName>
</protein>
<dbReference type="InterPro" id="IPR010869">
    <property type="entry name" value="DUF1501"/>
</dbReference>
<dbReference type="PANTHER" id="PTHR43737:SF1">
    <property type="entry name" value="DUF1501 DOMAIN-CONTAINING PROTEIN"/>
    <property type="match status" value="1"/>
</dbReference>
<sequence length="568" mass="63134">MNKSRRDFLKKFPLAMSIPFAIGGIPIRVLGESTSLARMAAASGNDRVLIILQMHGGNDGLNCLIPVEKYDEYHSRRANIAIPAKNSLRKYIPLDTTLPADVQVGLHPDMLAMKGMYDQGRVAFVQGVSYKNNNGSHFRGRDIWFMGGSADDYYQSGWVGRYLESEFAPKKYPEDFPNPEMPDPLAIEMGSDVSLIFHQQGNIPTSISINDPESFAKLVGELEGFVDEEVDPRGLPPDYLKGSPYYKELDWILSLEDKSKDYAQRLAEVYKKGGATSVTYPENYPFNAPKGSLKNPLSSQLKVVAQLLAGGCQTKVFLVKIGGFDSHADQVEKYDTTMGGHAALMYHISTAMSAFQEDLRTRGMEERVLTVTTSEFGRRIQSNGSFGTDHGTGGPMFIFGRGVQPGVVGTVPDLSKGNVEMQYDYRLIYGNIMKDWMLVDDTRLNEIFPGLMTSTGTTDGVTFQTLPLAQQTITSTESFIGDRFALGECYPNPAKDKTSLWFKLNSTYQVNVDLMNDQGKVVKTMVNGVYEPGEHKVEIELTGLPVGHYIYQFKTGFYKESKKLVIIK</sequence>
<dbReference type="SUPFAM" id="SSF53649">
    <property type="entry name" value="Alkaline phosphatase-like"/>
    <property type="match status" value="1"/>
</dbReference>
<proteinExistence type="predicted"/>
<dbReference type="PANTHER" id="PTHR43737">
    <property type="entry name" value="BLL7424 PROTEIN"/>
    <property type="match status" value="1"/>
</dbReference>
<dbReference type="Proteomes" id="UP000613030">
    <property type="component" value="Unassembled WGS sequence"/>
</dbReference>
<evidence type="ECO:0000313" key="2">
    <source>
        <dbReference type="EMBL" id="MBL0743800.1"/>
    </source>
</evidence>